<reference evidence="8 9" key="1">
    <citation type="submission" date="2016-02" db="EMBL/GenBank/DDBJ databases">
        <title>Genome sequence of Clostridium colicanis DSM 13634.</title>
        <authorList>
            <person name="Poehlein A."/>
            <person name="Daniel R."/>
        </authorList>
    </citation>
    <scope>NUCLEOTIDE SEQUENCE [LARGE SCALE GENOMIC DNA]</scope>
    <source>
        <strain evidence="8 9">DSM 13634</strain>
    </source>
</reference>
<evidence type="ECO:0000256" key="4">
    <source>
        <dbReference type="ARBA" id="ARBA00022679"/>
    </source>
</evidence>
<comment type="cofactor">
    <cofactor evidence="1">
        <name>pyridoxal 5'-phosphate</name>
        <dbReference type="ChEBI" id="CHEBI:597326"/>
    </cofactor>
</comment>
<dbReference type="Pfam" id="PF00266">
    <property type="entry name" value="Aminotran_5"/>
    <property type="match status" value="1"/>
</dbReference>
<dbReference type="GO" id="GO:0016829">
    <property type="term" value="F:lyase activity"/>
    <property type="evidence" value="ECO:0007669"/>
    <property type="project" value="UniProtKB-KW"/>
</dbReference>
<keyword evidence="5" id="KW-0663">Pyridoxal phosphate</keyword>
<comment type="caution">
    <text evidence="8">The sequence shown here is derived from an EMBL/GenBank/DDBJ whole genome shotgun (WGS) entry which is preliminary data.</text>
</comment>
<dbReference type="PATRIC" id="fig|1121305.3.peg.117"/>
<dbReference type="InterPro" id="IPR015421">
    <property type="entry name" value="PyrdxlP-dep_Trfase_major"/>
</dbReference>
<dbReference type="EC" id="2.8.1.7" evidence="3"/>
<dbReference type="AlphaFoldDB" id="A0A151AS18"/>
<dbReference type="EMBL" id="LTBB01000001">
    <property type="protein sequence ID" value="KYH30177.1"/>
    <property type="molecule type" value="Genomic_DNA"/>
</dbReference>
<sequence>MYLDNAATSFPKPLCVYDAVNDCLRNYCANPGRASHALSLQCELKIIECRENLAKLLNIDNPMRIVFTSNTTEGLNIAIKGVLHTGDHVITTMIEHNSVLRPLESLKKIGIEVTMLPVDSDGYVSLSKIKSSIKKNTKALIINHGSNVLGTIQDIKSIGNLTKSLGILLIVDAAQTAGYVDIDVKQMNIDLLAFPGHKSLFGIQGTGGLYISGDLDIPPLKEGGTGSISNSLIQPDFMPDKMESGTLNTPGIVGLCEGVKFILSKGLINIRNHEISLMEQLTEELSKLPFIKLYGELDASKKTPVLSFNMDGFDSSEVGRLLNDKNIYIRSGYHCAPMIHKIIGTERIGTVRISPGYFTNHEDIENLVIAIKNIYRLHS</sequence>
<feature type="domain" description="Aminotransferase class V" evidence="7">
    <location>
        <begin position="1"/>
        <end position="367"/>
    </location>
</feature>
<proteinExistence type="inferred from homology"/>
<dbReference type="GO" id="GO:0006534">
    <property type="term" value="P:cysteine metabolic process"/>
    <property type="evidence" value="ECO:0007669"/>
    <property type="project" value="InterPro"/>
</dbReference>
<keyword evidence="9" id="KW-1185">Reference proteome</keyword>
<dbReference type="CDD" id="cd06453">
    <property type="entry name" value="SufS_like"/>
    <property type="match status" value="1"/>
</dbReference>
<evidence type="ECO:0000256" key="1">
    <source>
        <dbReference type="ARBA" id="ARBA00001933"/>
    </source>
</evidence>
<dbReference type="Proteomes" id="UP000075374">
    <property type="component" value="Unassembled WGS sequence"/>
</dbReference>
<evidence type="ECO:0000259" key="7">
    <source>
        <dbReference type="Pfam" id="PF00266"/>
    </source>
</evidence>
<comment type="similarity">
    <text evidence="2">Belongs to the class-V pyridoxal-phosphate-dependent aminotransferase family. Csd subfamily.</text>
</comment>
<keyword evidence="8" id="KW-0456">Lyase</keyword>
<name>A0A151AS18_9CLOT</name>
<dbReference type="InterPro" id="IPR015422">
    <property type="entry name" value="PyrdxlP-dep_Trfase_small"/>
</dbReference>
<evidence type="ECO:0000256" key="2">
    <source>
        <dbReference type="ARBA" id="ARBA00010447"/>
    </source>
</evidence>
<evidence type="ECO:0000256" key="6">
    <source>
        <dbReference type="ARBA" id="ARBA00050776"/>
    </source>
</evidence>
<evidence type="ECO:0000313" key="8">
    <source>
        <dbReference type="EMBL" id="KYH30177.1"/>
    </source>
</evidence>
<keyword evidence="4 8" id="KW-0808">Transferase</keyword>
<gene>
    <name evidence="8" type="primary">sufS</name>
    <name evidence="8" type="ORF">CLCOL_01150</name>
</gene>
<dbReference type="Gene3D" id="3.90.1150.10">
    <property type="entry name" value="Aspartate Aminotransferase, domain 1"/>
    <property type="match status" value="1"/>
</dbReference>
<dbReference type="GO" id="GO:0031071">
    <property type="term" value="F:cysteine desulfurase activity"/>
    <property type="evidence" value="ECO:0007669"/>
    <property type="project" value="UniProtKB-EC"/>
</dbReference>
<dbReference type="SUPFAM" id="SSF53383">
    <property type="entry name" value="PLP-dependent transferases"/>
    <property type="match status" value="1"/>
</dbReference>
<accession>A0A151AS18</accession>
<evidence type="ECO:0000256" key="5">
    <source>
        <dbReference type="ARBA" id="ARBA00022898"/>
    </source>
</evidence>
<dbReference type="GO" id="GO:0030170">
    <property type="term" value="F:pyridoxal phosphate binding"/>
    <property type="evidence" value="ECO:0007669"/>
    <property type="project" value="InterPro"/>
</dbReference>
<organism evidence="8 9">
    <name type="scientific">Clostridium colicanis DSM 13634</name>
    <dbReference type="NCBI Taxonomy" id="1121305"/>
    <lineage>
        <taxon>Bacteria</taxon>
        <taxon>Bacillati</taxon>
        <taxon>Bacillota</taxon>
        <taxon>Clostridia</taxon>
        <taxon>Eubacteriales</taxon>
        <taxon>Clostridiaceae</taxon>
        <taxon>Clostridium</taxon>
    </lineage>
</organism>
<dbReference type="InterPro" id="IPR015424">
    <property type="entry name" value="PyrdxlP-dep_Trfase"/>
</dbReference>
<dbReference type="InterPro" id="IPR000192">
    <property type="entry name" value="Aminotrans_V_dom"/>
</dbReference>
<dbReference type="InterPro" id="IPR010970">
    <property type="entry name" value="Cys_dSase_SufS"/>
</dbReference>
<dbReference type="STRING" id="1121305.CLCOL_01150"/>
<dbReference type="PIRSF" id="PIRSF005572">
    <property type="entry name" value="NifS"/>
    <property type="match status" value="1"/>
</dbReference>
<comment type="catalytic activity">
    <reaction evidence="6">
        <text>(sulfur carrier)-H + L-cysteine = (sulfur carrier)-SH + L-alanine</text>
        <dbReference type="Rhea" id="RHEA:43892"/>
        <dbReference type="Rhea" id="RHEA-COMP:14737"/>
        <dbReference type="Rhea" id="RHEA-COMP:14739"/>
        <dbReference type="ChEBI" id="CHEBI:29917"/>
        <dbReference type="ChEBI" id="CHEBI:35235"/>
        <dbReference type="ChEBI" id="CHEBI:57972"/>
        <dbReference type="ChEBI" id="CHEBI:64428"/>
        <dbReference type="EC" id="2.8.1.7"/>
    </reaction>
</comment>
<dbReference type="NCBIfam" id="TIGR01977">
    <property type="entry name" value="am_tr_V_EF2568"/>
    <property type="match status" value="1"/>
</dbReference>
<evidence type="ECO:0000313" key="9">
    <source>
        <dbReference type="Proteomes" id="UP000075374"/>
    </source>
</evidence>
<evidence type="ECO:0000256" key="3">
    <source>
        <dbReference type="ARBA" id="ARBA00012239"/>
    </source>
</evidence>
<dbReference type="InterPro" id="IPR010969">
    <property type="entry name" value="Cys_dSase-rel_unknwn_funct"/>
</dbReference>
<dbReference type="Gene3D" id="3.40.640.10">
    <property type="entry name" value="Type I PLP-dependent aspartate aminotransferase-like (Major domain)"/>
    <property type="match status" value="1"/>
</dbReference>
<dbReference type="PANTHER" id="PTHR43586">
    <property type="entry name" value="CYSTEINE DESULFURASE"/>
    <property type="match status" value="1"/>
</dbReference>
<dbReference type="InterPro" id="IPR016454">
    <property type="entry name" value="Cysteine_dSase"/>
</dbReference>
<protein>
    <recommendedName>
        <fullName evidence="3">cysteine desulfurase</fullName>
        <ecNumber evidence="3">2.8.1.7</ecNumber>
    </recommendedName>
</protein>
<dbReference type="PANTHER" id="PTHR43586:SF4">
    <property type="entry name" value="ISOPENICILLIN N EPIMERASE"/>
    <property type="match status" value="1"/>
</dbReference>